<feature type="domain" description="BRCT" evidence="8">
    <location>
        <begin position="28"/>
        <end position="145"/>
    </location>
</feature>
<keyword evidence="7" id="KW-0227">DNA damage</keyword>
<dbReference type="InterPro" id="IPR037160">
    <property type="entry name" value="DNA_Pol_thumb_sf"/>
</dbReference>
<dbReference type="InterPro" id="IPR002008">
    <property type="entry name" value="DNA_pol_X_beta-like"/>
</dbReference>
<organism evidence="9 10">
    <name type="scientific">Stylonychia lemnae</name>
    <name type="common">Ciliate</name>
    <dbReference type="NCBI Taxonomy" id="5949"/>
    <lineage>
        <taxon>Eukaryota</taxon>
        <taxon>Sar</taxon>
        <taxon>Alveolata</taxon>
        <taxon>Ciliophora</taxon>
        <taxon>Intramacronucleata</taxon>
        <taxon>Spirotrichea</taxon>
        <taxon>Stichotrichia</taxon>
        <taxon>Sporadotrichida</taxon>
        <taxon>Oxytrichidae</taxon>
        <taxon>Stylonychinae</taxon>
        <taxon>Stylonychia</taxon>
    </lineage>
</organism>
<dbReference type="GO" id="GO:0005634">
    <property type="term" value="C:nucleus"/>
    <property type="evidence" value="ECO:0007669"/>
    <property type="project" value="UniProtKB-SubCell"/>
</dbReference>
<reference evidence="9 10" key="1">
    <citation type="submission" date="2014-06" db="EMBL/GenBank/DDBJ databases">
        <authorList>
            <person name="Swart Estienne"/>
        </authorList>
    </citation>
    <scope>NUCLEOTIDE SEQUENCE [LARGE SCALE GENOMIC DNA]</scope>
    <source>
        <strain evidence="9 10">130c</strain>
    </source>
</reference>
<dbReference type="PANTHER" id="PTHR11276:SF28">
    <property type="entry name" value="DNA POLYMERASE LAMBDA"/>
    <property type="match status" value="1"/>
</dbReference>
<dbReference type="GO" id="GO:0003887">
    <property type="term" value="F:DNA-directed DNA polymerase activity"/>
    <property type="evidence" value="ECO:0007669"/>
    <property type="project" value="UniProtKB-UniRule"/>
</dbReference>
<dbReference type="Pfam" id="PF14792">
    <property type="entry name" value="DNA_pol_B_palm"/>
    <property type="match status" value="1"/>
</dbReference>
<dbReference type="PRINTS" id="PR00869">
    <property type="entry name" value="DNAPOLX"/>
</dbReference>
<evidence type="ECO:0000256" key="2">
    <source>
        <dbReference type="ARBA" id="ARBA00022634"/>
    </source>
</evidence>
<evidence type="ECO:0000313" key="10">
    <source>
        <dbReference type="Proteomes" id="UP000039865"/>
    </source>
</evidence>
<dbReference type="SMART" id="SM00483">
    <property type="entry name" value="POLXc"/>
    <property type="match status" value="1"/>
</dbReference>
<evidence type="ECO:0000256" key="4">
    <source>
        <dbReference type="ARBA" id="ARBA00022695"/>
    </source>
</evidence>
<gene>
    <name evidence="9" type="primary">Contig16507.g17569</name>
    <name evidence="9" type="ORF">STYLEM_6027</name>
</gene>
<comment type="function">
    <text evidence="7">DNA polymerase that functions in several pathways of DNA repair. Involved in base excision repair (BER) responsible for repair of lesions that give rise to abasic (AP) sites in DNA. Also contributes to DNA double-strand break repair by non-homologous end joining and homologous recombination. Has both template-dependent and template-independent (terminal transferase) DNA polymerase activities. Has also a 5'-deoxyribose-5-phosphate lyase (dRP lyase) activity.</text>
</comment>
<keyword evidence="2" id="KW-0237">DNA synthesis</keyword>
<dbReference type="GO" id="GO:0016829">
    <property type="term" value="F:lyase activity"/>
    <property type="evidence" value="ECO:0007669"/>
    <property type="project" value="UniProtKB-KW"/>
</dbReference>
<evidence type="ECO:0000259" key="8">
    <source>
        <dbReference type="PROSITE" id="PS50172"/>
    </source>
</evidence>
<evidence type="ECO:0000256" key="1">
    <source>
        <dbReference type="ARBA" id="ARBA00001936"/>
    </source>
</evidence>
<proteinExistence type="inferred from homology"/>
<comment type="subcellular location">
    <subcellularLocation>
        <location evidence="7">Nucleus</location>
    </subcellularLocation>
</comment>
<dbReference type="AlphaFoldDB" id="A0A078A599"/>
<dbReference type="InterPro" id="IPR022312">
    <property type="entry name" value="DNA_pol_X"/>
</dbReference>
<keyword evidence="7" id="KW-0234">DNA repair</keyword>
<keyword evidence="7" id="KW-0239">DNA-directed DNA polymerase</keyword>
<dbReference type="PROSITE" id="PS50172">
    <property type="entry name" value="BRCT"/>
    <property type="match status" value="1"/>
</dbReference>
<evidence type="ECO:0000256" key="7">
    <source>
        <dbReference type="RuleBase" id="RU366014"/>
    </source>
</evidence>
<sequence>MQFYHQAKLDFTEAQQSFEDQPVSQTPDSEGIFHEKTFLFVKGVRGLSDKFSDELSQKVMQQGAKVIQIFEDIKDTLRELNFVILPLSHSKERDFQKIANVFQITPDHLTQILAEYGNHIKIVDPQWIINCLDQNQLQDSSQYELKLIESRDEKTQVNKRFYDENPDMAAQTEYEQQSQIKFTNDKEEMLVKSEQQLSGQKGIKRPLESENLMRSQQTQFQTPIKRKRQLSYSQGYTEFKRPRLDLDEKIEKLGFGKLDKLFFPPDLFSSEKKGKPLNDQIIFRLQNMIDEFKNDPKAFKEVKDLLKQVRQHDNPIRALEDLEEFFEIDKKIKVRLQDLDAGKQFKRDYIEDHLLDYQQVFCELLDADEEDQLQLTQSQRNLINIYKDLEESFTPQEGENLFNDIKKCCLTLKEGDQLMIELCGGMRRGDNELSQLDILISRKDGEDVSKLLLKIIDKLEDDGILVTQLDKMRVSDTGAQGAQIVVKSIQNFDQQLEQKQNKTFESEIELEKHEQQEQMIQQMQYVTKNRRVDIHVYPREEFAFAQLYFTGPTSFIMDIRDIAEIKGYSINDSSLTIKQDTSMKVQCSSENEIFQNLGISFIEPENRVDFKEHL</sequence>
<dbReference type="InterPro" id="IPR043519">
    <property type="entry name" value="NT_sf"/>
</dbReference>
<protein>
    <recommendedName>
        <fullName evidence="7">DNA polymerase</fullName>
        <ecNumber evidence="7">2.7.7.7</ecNumber>
    </recommendedName>
</protein>
<comment type="catalytic activity">
    <reaction evidence="7">
        <text>DNA(n) + a 2'-deoxyribonucleoside 5'-triphosphate = DNA(n+1) + diphosphate</text>
        <dbReference type="Rhea" id="RHEA:22508"/>
        <dbReference type="Rhea" id="RHEA-COMP:17339"/>
        <dbReference type="Rhea" id="RHEA-COMP:17340"/>
        <dbReference type="ChEBI" id="CHEBI:33019"/>
        <dbReference type="ChEBI" id="CHEBI:61560"/>
        <dbReference type="ChEBI" id="CHEBI:173112"/>
        <dbReference type="EC" id="2.7.7.7"/>
    </reaction>
</comment>
<keyword evidence="10" id="KW-1185">Reference proteome</keyword>
<evidence type="ECO:0000313" key="9">
    <source>
        <dbReference type="EMBL" id="CDW77059.1"/>
    </source>
</evidence>
<dbReference type="EC" id="2.7.7.7" evidence="7"/>
<dbReference type="OrthoDB" id="333472at2759"/>
<keyword evidence="6" id="KW-0456">Lyase</keyword>
<keyword evidence="7" id="KW-0539">Nucleus</keyword>
<keyword evidence="4 7" id="KW-0548">Nucleotidyltransferase</keyword>
<comment type="cofactor">
    <cofactor evidence="1">
        <name>Mn(2+)</name>
        <dbReference type="ChEBI" id="CHEBI:29035"/>
    </cofactor>
</comment>
<dbReference type="InterPro" id="IPR036420">
    <property type="entry name" value="BRCT_dom_sf"/>
</dbReference>
<keyword evidence="3 7" id="KW-0808">Transferase</keyword>
<dbReference type="InterPro" id="IPR001357">
    <property type="entry name" value="BRCT_dom"/>
</dbReference>
<dbReference type="PRINTS" id="PR00870">
    <property type="entry name" value="DNAPOLXBETA"/>
</dbReference>
<dbReference type="Proteomes" id="UP000039865">
    <property type="component" value="Unassembled WGS sequence"/>
</dbReference>
<dbReference type="GO" id="GO:0003677">
    <property type="term" value="F:DNA binding"/>
    <property type="evidence" value="ECO:0007669"/>
    <property type="project" value="UniProtKB-UniRule"/>
</dbReference>
<name>A0A078A599_STYLE</name>
<keyword evidence="5" id="KW-0235">DNA replication</keyword>
<dbReference type="SUPFAM" id="SSF52113">
    <property type="entry name" value="BRCT domain"/>
    <property type="match status" value="1"/>
</dbReference>
<dbReference type="Gene3D" id="3.30.210.10">
    <property type="entry name" value="DNA polymerase, thumb domain"/>
    <property type="match status" value="1"/>
</dbReference>
<dbReference type="Gene3D" id="3.30.460.10">
    <property type="entry name" value="Beta Polymerase, domain 2"/>
    <property type="match status" value="1"/>
</dbReference>
<dbReference type="GO" id="GO:0046872">
    <property type="term" value="F:metal ion binding"/>
    <property type="evidence" value="ECO:0007669"/>
    <property type="project" value="UniProtKB-UniRule"/>
</dbReference>
<dbReference type="Gene3D" id="3.40.50.10190">
    <property type="entry name" value="BRCT domain"/>
    <property type="match status" value="1"/>
</dbReference>
<dbReference type="SUPFAM" id="SSF81301">
    <property type="entry name" value="Nucleotidyltransferase"/>
    <property type="match status" value="1"/>
</dbReference>
<evidence type="ECO:0000256" key="5">
    <source>
        <dbReference type="ARBA" id="ARBA00022705"/>
    </source>
</evidence>
<dbReference type="InterPro" id="IPR002054">
    <property type="entry name" value="DNA-dir_DNA_pol_X"/>
</dbReference>
<dbReference type="PANTHER" id="PTHR11276">
    <property type="entry name" value="DNA POLYMERASE TYPE-X FAMILY MEMBER"/>
    <property type="match status" value="1"/>
</dbReference>
<dbReference type="GO" id="GO:0006303">
    <property type="term" value="P:double-strand break repair via nonhomologous end joining"/>
    <property type="evidence" value="ECO:0007669"/>
    <property type="project" value="TreeGrafter"/>
</dbReference>
<accession>A0A078A599</accession>
<comment type="similarity">
    <text evidence="7">Belongs to the DNA polymerase type-X family.</text>
</comment>
<evidence type="ECO:0000256" key="3">
    <source>
        <dbReference type="ARBA" id="ARBA00022679"/>
    </source>
</evidence>
<dbReference type="Pfam" id="PF14791">
    <property type="entry name" value="DNA_pol_B_thumb"/>
    <property type="match status" value="1"/>
</dbReference>
<evidence type="ECO:0000256" key="6">
    <source>
        <dbReference type="ARBA" id="ARBA00023239"/>
    </source>
</evidence>
<dbReference type="InParanoid" id="A0A078A599"/>
<dbReference type="InterPro" id="IPR028207">
    <property type="entry name" value="DNA_pol_B_palm_palm"/>
</dbReference>
<dbReference type="EMBL" id="CCKQ01005796">
    <property type="protein sequence ID" value="CDW77059.1"/>
    <property type="molecule type" value="Genomic_DNA"/>
</dbReference>
<dbReference type="InterPro" id="IPR029398">
    <property type="entry name" value="PolB_thumb"/>
</dbReference>